<dbReference type="InterPro" id="IPR016181">
    <property type="entry name" value="Acyl_CoA_acyltransferase"/>
</dbReference>
<evidence type="ECO:0000313" key="3">
    <source>
        <dbReference type="Proteomes" id="UP000318065"/>
    </source>
</evidence>
<accession>A0A510HJK1</accession>
<dbReference type="GO" id="GO:0016747">
    <property type="term" value="F:acyltransferase activity, transferring groups other than amino-acyl groups"/>
    <property type="evidence" value="ECO:0007669"/>
    <property type="project" value="InterPro"/>
</dbReference>
<dbReference type="Proteomes" id="UP000318065">
    <property type="component" value="Chromosome"/>
</dbReference>
<dbReference type="SUPFAM" id="SSF55729">
    <property type="entry name" value="Acyl-CoA N-acyltransferases (Nat)"/>
    <property type="match status" value="1"/>
</dbReference>
<dbReference type="EMBL" id="AP019791">
    <property type="protein sequence ID" value="BBL79445.1"/>
    <property type="molecule type" value="Genomic_DNA"/>
</dbReference>
<proteinExistence type="predicted"/>
<feature type="domain" description="N-acetyltransferase" evidence="1">
    <location>
        <begin position="15"/>
        <end position="106"/>
    </location>
</feature>
<name>A0A510HJK1_9ACTN</name>
<sequence length="146" mass="16195">MDVRALLTPSDEDPGPFYFLALVADDAVGEQVAFVNFLSKNGPPHYLWEGEILVGRRPDGAKGVGTEVFALAIEVLFSETPAQKLWGPIATDNTASLRMAERLGFKWEGFLRQHIPMASGVKDARLGSVLKSEWELPFKLDREEHV</sequence>
<dbReference type="AlphaFoldDB" id="A0A510HJK1"/>
<dbReference type="Gene3D" id="3.40.630.30">
    <property type="match status" value="1"/>
</dbReference>
<dbReference type="Pfam" id="PF13302">
    <property type="entry name" value="Acetyltransf_3"/>
    <property type="match status" value="1"/>
</dbReference>
<protein>
    <recommendedName>
        <fullName evidence="1">N-acetyltransferase domain-containing protein</fullName>
    </recommendedName>
</protein>
<dbReference type="InterPro" id="IPR000182">
    <property type="entry name" value="GNAT_dom"/>
</dbReference>
<gene>
    <name evidence="2" type="ORF">RxyAA322_12990</name>
</gene>
<evidence type="ECO:0000259" key="1">
    <source>
        <dbReference type="Pfam" id="PF13302"/>
    </source>
</evidence>
<organism evidence="2 3">
    <name type="scientific">Rubrobacter xylanophilus</name>
    <dbReference type="NCBI Taxonomy" id="49319"/>
    <lineage>
        <taxon>Bacteria</taxon>
        <taxon>Bacillati</taxon>
        <taxon>Actinomycetota</taxon>
        <taxon>Rubrobacteria</taxon>
        <taxon>Rubrobacterales</taxon>
        <taxon>Rubrobacteraceae</taxon>
        <taxon>Rubrobacter</taxon>
    </lineage>
</organism>
<evidence type="ECO:0000313" key="2">
    <source>
        <dbReference type="EMBL" id="BBL79445.1"/>
    </source>
</evidence>
<keyword evidence="3" id="KW-1185">Reference proteome</keyword>
<reference evidence="2" key="1">
    <citation type="journal article" date="2019" name="Microbiol. Resour. Announc.">
        <title>Complete Genome Sequence of Rubrobacter xylanophilus Strain AA3-22, Isolated from Arima Onsen in Japan.</title>
        <authorList>
            <person name="Tomariguchi N."/>
            <person name="Miyazaki K."/>
        </authorList>
    </citation>
    <scope>NUCLEOTIDE SEQUENCE [LARGE SCALE GENOMIC DNA]</scope>
    <source>
        <strain evidence="2">AA3-22</strain>
    </source>
</reference>